<dbReference type="PANTHER" id="PTHR36423:SF2">
    <property type="entry name" value="AFR070WP"/>
    <property type="match status" value="1"/>
</dbReference>
<gene>
    <name evidence="1" type="ORF">GCM10011320_05840</name>
</gene>
<dbReference type="RefSeq" id="WP_188965391.1">
    <property type="nucleotide sequence ID" value="NZ_BMKW01000001.1"/>
</dbReference>
<accession>A0A917NJ79</accession>
<protein>
    <submittedName>
        <fullName evidence="1">DOPA 4,5-dioxygenase</fullName>
    </submittedName>
</protein>
<dbReference type="PANTHER" id="PTHR36423">
    <property type="entry name" value="AFR070WP"/>
    <property type="match status" value="1"/>
</dbReference>
<dbReference type="InterPro" id="IPR023389">
    <property type="entry name" value="DOPA-like_sf"/>
</dbReference>
<dbReference type="Gene3D" id="3.30.70.1240">
    <property type="entry name" value="DOPA-like domains"/>
    <property type="match status" value="1"/>
</dbReference>
<dbReference type="InterPro" id="IPR014980">
    <property type="entry name" value="DOPA_dioxygen"/>
</dbReference>
<reference evidence="1" key="2">
    <citation type="submission" date="2020-09" db="EMBL/GenBank/DDBJ databases">
        <authorList>
            <person name="Sun Q."/>
            <person name="Zhou Y."/>
        </authorList>
    </citation>
    <scope>NUCLEOTIDE SEQUENCE</scope>
    <source>
        <strain evidence="1">CGMCC 1.3617</strain>
    </source>
</reference>
<comment type="caution">
    <text evidence="1">The sequence shown here is derived from an EMBL/GenBank/DDBJ whole genome shotgun (WGS) entry which is preliminary data.</text>
</comment>
<dbReference type="AlphaFoldDB" id="A0A917NJ79"/>
<dbReference type="Pfam" id="PF08883">
    <property type="entry name" value="DOPA_dioxygen"/>
    <property type="match status" value="1"/>
</dbReference>
<sequence>MLAAPDTISGWHAHVYFDPASRPAAERLREAIGLAFPEAVLGRWHDVPVGPHARAMYQVAFAPGLLAGLLPFIALNREGLTVLVHPDTGHAKADHLHHALWMGAVLPLDASVLPD</sequence>
<reference evidence="1" key="1">
    <citation type="journal article" date="2014" name="Int. J. Syst. Evol. Microbiol.">
        <title>Complete genome sequence of Corynebacterium casei LMG S-19264T (=DSM 44701T), isolated from a smear-ripened cheese.</title>
        <authorList>
            <consortium name="US DOE Joint Genome Institute (JGI-PGF)"/>
            <person name="Walter F."/>
            <person name="Albersmeier A."/>
            <person name="Kalinowski J."/>
            <person name="Ruckert C."/>
        </authorList>
    </citation>
    <scope>NUCLEOTIDE SEQUENCE</scope>
    <source>
        <strain evidence="1">CGMCC 1.3617</strain>
    </source>
</reference>
<evidence type="ECO:0000313" key="2">
    <source>
        <dbReference type="Proteomes" id="UP000661507"/>
    </source>
</evidence>
<dbReference type="Proteomes" id="UP000661507">
    <property type="component" value="Unassembled WGS sequence"/>
</dbReference>
<dbReference type="PIRSF" id="PIRSF028139">
    <property type="entry name" value="DOPA-diox_rel_Mll2280"/>
    <property type="match status" value="1"/>
</dbReference>
<proteinExistence type="predicted"/>
<dbReference type="SUPFAM" id="SSF143410">
    <property type="entry name" value="DOPA-like"/>
    <property type="match status" value="1"/>
</dbReference>
<dbReference type="EMBL" id="BMKW01000001">
    <property type="protein sequence ID" value="GGJ01827.1"/>
    <property type="molecule type" value="Genomic_DNA"/>
</dbReference>
<name>A0A917NJ79_9PROT</name>
<evidence type="ECO:0000313" key="1">
    <source>
        <dbReference type="EMBL" id="GGJ01827.1"/>
    </source>
</evidence>
<keyword evidence="2" id="KW-1185">Reference proteome</keyword>
<organism evidence="1 2">
    <name type="scientific">Neoroseomonas lacus</name>
    <dbReference type="NCBI Taxonomy" id="287609"/>
    <lineage>
        <taxon>Bacteria</taxon>
        <taxon>Pseudomonadati</taxon>
        <taxon>Pseudomonadota</taxon>
        <taxon>Alphaproteobacteria</taxon>
        <taxon>Acetobacterales</taxon>
        <taxon>Acetobacteraceae</taxon>
        <taxon>Neoroseomonas</taxon>
    </lineage>
</organism>